<name>A0A8J5TAM8_ZIZPA</name>
<evidence type="ECO:0000313" key="2">
    <source>
        <dbReference type="Proteomes" id="UP000729402"/>
    </source>
</evidence>
<accession>A0A8J5TAM8</accession>
<dbReference type="AlphaFoldDB" id="A0A8J5TAM8"/>
<reference evidence="1" key="2">
    <citation type="submission" date="2021-02" db="EMBL/GenBank/DDBJ databases">
        <authorList>
            <person name="Kimball J.A."/>
            <person name="Haas M.W."/>
            <person name="Macchietto M."/>
            <person name="Kono T."/>
            <person name="Duquette J."/>
            <person name="Shao M."/>
        </authorList>
    </citation>
    <scope>NUCLEOTIDE SEQUENCE</scope>
    <source>
        <tissue evidence="1">Fresh leaf tissue</tissue>
    </source>
</reference>
<comment type="caution">
    <text evidence="1">The sequence shown here is derived from an EMBL/GenBank/DDBJ whole genome shotgun (WGS) entry which is preliminary data.</text>
</comment>
<gene>
    <name evidence="1" type="ORF">GUJ93_ZPchr0014g46984</name>
</gene>
<organism evidence="1 2">
    <name type="scientific">Zizania palustris</name>
    <name type="common">Northern wild rice</name>
    <dbReference type="NCBI Taxonomy" id="103762"/>
    <lineage>
        <taxon>Eukaryota</taxon>
        <taxon>Viridiplantae</taxon>
        <taxon>Streptophyta</taxon>
        <taxon>Embryophyta</taxon>
        <taxon>Tracheophyta</taxon>
        <taxon>Spermatophyta</taxon>
        <taxon>Magnoliopsida</taxon>
        <taxon>Liliopsida</taxon>
        <taxon>Poales</taxon>
        <taxon>Poaceae</taxon>
        <taxon>BOP clade</taxon>
        <taxon>Oryzoideae</taxon>
        <taxon>Oryzeae</taxon>
        <taxon>Zizaniinae</taxon>
        <taxon>Zizania</taxon>
    </lineage>
</organism>
<protein>
    <submittedName>
        <fullName evidence="1">Uncharacterized protein</fullName>
    </submittedName>
</protein>
<reference evidence="1" key="1">
    <citation type="journal article" date="2021" name="bioRxiv">
        <title>Whole Genome Assembly and Annotation of Northern Wild Rice, Zizania palustris L., Supports a Whole Genome Duplication in the Zizania Genus.</title>
        <authorList>
            <person name="Haas M."/>
            <person name="Kono T."/>
            <person name="Macchietto M."/>
            <person name="Millas R."/>
            <person name="McGilp L."/>
            <person name="Shao M."/>
            <person name="Duquette J."/>
            <person name="Hirsch C.N."/>
            <person name="Kimball J."/>
        </authorList>
    </citation>
    <scope>NUCLEOTIDE SEQUENCE</scope>
    <source>
        <tissue evidence="1">Fresh leaf tissue</tissue>
    </source>
</reference>
<dbReference type="EMBL" id="JAAALK010000086">
    <property type="protein sequence ID" value="KAG8082889.1"/>
    <property type="molecule type" value="Genomic_DNA"/>
</dbReference>
<evidence type="ECO:0000313" key="1">
    <source>
        <dbReference type="EMBL" id="KAG8082889.1"/>
    </source>
</evidence>
<dbReference type="Proteomes" id="UP000729402">
    <property type="component" value="Unassembled WGS sequence"/>
</dbReference>
<keyword evidence="2" id="KW-1185">Reference proteome</keyword>
<proteinExistence type="predicted"/>
<sequence>MVGKGNLSKKNVKPNIQIQMYNTGTSGSAVSVNVPLLYHNKPRTNCCFSCRATCSC</sequence>